<organism evidence="18 19">
    <name type="scientific">Aplysia californica</name>
    <name type="common">California sea hare</name>
    <dbReference type="NCBI Taxonomy" id="6500"/>
    <lineage>
        <taxon>Eukaryota</taxon>
        <taxon>Metazoa</taxon>
        <taxon>Spiralia</taxon>
        <taxon>Lophotrochozoa</taxon>
        <taxon>Mollusca</taxon>
        <taxon>Gastropoda</taxon>
        <taxon>Heterobranchia</taxon>
        <taxon>Euthyneura</taxon>
        <taxon>Tectipleura</taxon>
        <taxon>Aplysiida</taxon>
        <taxon>Aplysioidea</taxon>
        <taxon>Aplysiidae</taxon>
        <taxon>Aplysia</taxon>
    </lineage>
</organism>
<dbReference type="InterPro" id="IPR011042">
    <property type="entry name" value="6-blade_b-propeller_TolB-like"/>
</dbReference>
<evidence type="ECO:0000256" key="2">
    <source>
        <dbReference type="ARBA" id="ARBA00022525"/>
    </source>
</evidence>
<dbReference type="InterPro" id="IPR000033">
    <property type="entry name" value="LDLR_classB_rpt"/>
</dbReference>
<dbReference type="InterPro" id="IPR000742">
    <property type="entry name" value="EGF"/>
</dbReference>
<dbReference type="PANTHER" id="PTHR46513">
    <property type="entry name" value="VITELLOGENIN RECEPTOR-LIKE PROTEIN-RELATED-RELATED"/>
    <property type="match status" value="1"/>
</dbReference>
<evidence type="ECO:0000256" key="14">
    <source>
        <dbReference type="SAM" id="SignalP"/>
    </source>
</evidence>
<dbReference type="PROSITE" id="PS50993">
    <property type="entry name" value="NIDOGEN_G2"/>
    <property type="match status" value="1"/>
</dbReference>
<name>A0ABM0JYC9_APLCA</name>
<evidence type="ECO:0000256" key="13">
    <source>
        <dbReference type="PROSITE-ProRule" id="PRU00461"/>
    </source>
</evidence>
<evidence type="ECO:0000256" key="8">
    <source>
        <dbReference type="ARBA" id="ARBA00022869"/>
    </source>
</evidence>
<sequence length="1312" mass="144063">MAPCSFMMKAFLPCVAFVFLTLVQQDSVDAVALNLFYPFGPEVSDSTLRPGDDISSPEIDLDEDIVFYNKSYRSLYINVNGHVSFESEVPAYRADIPLPHGLHIIAVFLADIDTTASGRIYYRSTSEEAILQRAAADIQTYFSGFESFMPTSLFIATWDRVGYYMEGSDRVNTFQLVVASDGTNSFTIFHYLDDGIQWMASRGKYAPTEPDIPPQAGFENGKGGLAYPLPGSGLTGTFSDGSNVNVAGVWMYQIGNLGTGNVRPADLNTAQVTLFDIGAPQQDSCFQSASTCSANAQCIDNDNGFCCACLPPYYGNGLSCLEPGVAQKVNGPVNGTLNGVRLDDGLSMHTYVVTTDGRTYSAIARIPQNIGTAMLTLNSIGGIIGWLFAAPLNPQAKNGYHFTGGKFNRTAKITFQFADRADLVVRLYQRFRGHDSLNNIRMDTYLEGDLPDIPPGSVVSIDDYNENYKRTAPGVVKSFVARTYRVNDVAYRYTWDNTISYEECDDGQPRTASDVMRLRVSRHYVKLNPSDQVVRFAMTSKVGVFAGSDPCYNAAQKCSAQAECVPNGESYQCVCRSGYRGDGSTCQDVDECQESPCDENALCYNVEGSFQCQCQSGFSGDGRTCRQDVQACGQQICSSNARCIFLNETSQPRCQCNVGFRGDGVRCAPIEYSCNEADICGENAQCVYDEDLREYVCECVDEFSGDGFSCEQADQGCGNCDRFAQCILDISTNRYKCQCNPGYSGDGATCSLIDTCADCDRNARCLFNDATSDYECVCVRGYAGDGNTCTLRDCRDDPGMCDQEGGLCWLDESRDVGICRCNYGYRGDGFRCEKTNCDVYNDCDANAKCVPDGDSFRCQCNEGYIGSGKRCRVATTGGCEELNDCDANARCLQDPRDETRYMCRCNPGFQGDGKICQRRVVPCNQVNNCDRNAECMYDPDQMSYKCVCARGFEGNGIECRRKQVNDCRRTPSMCGENAECVQGTEEAYVCVCSPGFRGDGGTCSPVVREGNFLIYAQGSKIMRVTSEARRGDYGQQLVYIPGQLAVGVATDCLNADLYWTDAARGAILRSRMDGTNVQTIITGLKSPEGIAVDHSGRNLFFTDSELDTLQVSRLDGSDIRTLVGTDMINPRAIVLDVRRGVIYWTDWNRNRPQIERINMDGTERTVLVTDGLRLPNGLAFDSFSQTLCWGDAGTKSIECIRSDGVGRRRVYDQASYPFDITVLNNVVFWTDWERKDIPNINQNGREPNQPLNLAIGGHGKTYGITAVRDQCPSESNSCSLNNGGCKFLCLPSPNGGRTCACPDGVDPRICQN</sequence>
<keyword evidence="11" id="KW-0325">Glycoprotein</keyword>
<dbReference type="InterPro" id="IPR006605">
    <property type="entry name" value="G2_nidogen/fibulin_G2F"/>
</dbReference>
<feature type="disulfide bond" evidence="12">
    <location>
        <begin position="929"/>
        <end position="946"/>
    </location>
</feature>
<evidence type="ECO:0000313" key="19">
    <source>
        <dbReference type="RefSeq" id="XP_005104456.2"/>
    </source>
</evidence>
<dbReference type="PROSITE" id="PS01187">
    <property type="entry name" value="EGF_CA"/>
    <property type="match status" value="1"/>
</dbReference>
<dbReference type="Pfam" id="PF12947">
    <property type="entry name" value="EGF_3"/>
    <property type="match status" value="1"/>
</dbReference>
<dbReference type="Pfam" id="PF00058">
    <property type="entry name" value="Ldl_recept_b"/>
    <property type="match status" value="3"/>
</dbReference>
<feature type="domain" description="EGF-like" evidence="15">
    <location>
        <begin position="547"/>
        <end position="587"/>
    </location>
</feature>
<keyword evidence="10 12" id="KW-1015">Disulfide bond</keyword>
<evidence type="ECO:0000256" key="9">
    <source>
        <dbReference type="ARBA" id="ARBA00022889"/>
    </source>
</evidence>
<feature type="domain" description="EGF-like" evidence="15">
    <location>
        <begin position="919"/>
        <end position="960"/>
    </location>
</feature>
<dbReference type="PANTHER" id="PTHR46513:SF13">
    <property type="entry name" value="EGF-LIKE DOMAIN-CONTAINING PROTEIN"/>
    <property type="match status" value="1"/>
</dbReference>
<dbReference type="InterPro" id="IPR050778">
    <property type="entry name" value="Cueball_EGF_LRP_Nidogen"/>
</dbReference>
<dbReference type="PROSITE" id="PS00010">
    <property type="entry name" value="ASX_HYDROXYL"/>
    <property type="match status" value="2"/>
</dbReference>
<dbReference type="SMART" id="SM00181">
    <property type="entry name" value="EGF"/>
    <property type="match status" value="13"/>
</dbReference>
<evidence type="ECO:0000313" key="18">
    <source>
        <dbReference type="Proteomes" id="UP000694888"/>
    </source>
</evidence>
<dbReference type="Pfam" id="PF06119">
    <property type="entry name" value="NIDO"/>
    <property type="match status" value="1"/>
</dbReference>
<feature type="repeat" description="LDL-receptor class B" evidence="13">
    <location>
        <begin position="1097"/>
        <end position="1139"/>
    </location>
</feature>
<feature type="chain" id="PRO_5047512487" evidence="14">
    <location>
        <begin position="26"/>
        <end position="1312"/>
    </location>
</feature>
<feature type="domain" description="EGF-like" evidence="15">
    <location>
        <begin position="588"/>
        <end position="626"/>
    </location>
</feature>
<gene>
    <name evidence="19" type="primary">LOC101856280</name>
</gene>
<comment type="subcellular location">
    <subcellularLocation>
        <location evidence="1">Secreted</location>
        <location evidence="1">Extracellular space</location>
        <location evidence="1">Extracellular matrix</location>
        <location evidence="1">Basement membrane</location>
    </subcellularLocation>
</comment>
<evidence type="ECO:0000256" key="1">
    <source>
        <dbReference type="ARBA" id="ARBA00004302"/>
    </source>
</evidence>
<evidence type="ECO:0000259" key="16">
    <source>
        <dbReference type="PROSITE" id="PS50993"/>
    </source>
</evidence>
<dbReference type="SMART" id="SM00682">
    <property type="entry name" value="G2F"/>
    <property type="match status" value="1"/>
</dbReference>
<dbReference type="PROSITE" id="PS50026">
    <property type="entry name" value="EGF_3"/>
    <property type="match status" value="10"/>
</dbReference>
<evidence type="ECO:0000256" key="7">
    <source>
        <dbReference type="ARBA" id="ARBA00022837"/>
    </source>
</evidence>
<evidence type="ECO:0000256" key="3">
    <source>
        <dbReference type="ARBA" id="ARBA00022530"/>
    </source>
</evidence>
<dbReference type="InterPro" id="IPR026823">
    <property type="entry name" value="cEGF"/>
</dbReference>
<evidence type="ECO:0000256" key="6">
    <source>
        <dbReference type="ARBA" id="ARBA00022737"/>
    </source>
</evidence>
<protein>
    <submittedName>
        <fullName evidence="19">Nidogen-1</fullName>
    </submittedName>
</protein>
<dbReference type="Proteomes" id="UP000694888">
    <property type="component" value="Unplaced"/>
</dbReference>
<dbReference type="SMART" id="SM00179">
    <property type="entry name" value="EGF_CA"/>
    <property type="match status" value="8"/>
</dbReference>
<feature type="domain" description="EGF-like" evidence="15">
    <location>
        <begin position="833"/>
        <end position="872"/>
    </location>
</feature>
<dbReference type="InterPro" id="IPR000152">
    <property type="entry name" value="EGF-type_Asp/Asn_hydroxyl_site"/>
</dbReference>
<dbReference type="Pfam" id="PF07474">
    <property type="entry name" value="G2F"/>
    <property type="match status" value="1"/>
</dbReference>
<evidence type="ECO:0000256" key="11">
    <source>
        <dbReference type="ARBA" id="ARBA00023180"/>
    </source>
</evidence>
<feature type="domain" description="NIDO" evidence="17">
    <location>
        <begin position="107"/>
        <end position="257"/>
    </location>
</feature>
<feature type="disulfide bond" evidence="12">
    <location>
        <begin position="637"/>
        <end position="654"/>
    </location>
</feature>
<evidence type="ECO:0000256" key="12">
    <source>
        <dbReference type="PROSITE-ProRule" id="PRU00076"/>
    </source>
</evidence>
<keyword evidence="6" id="KW-0677">Repeat</keyword>
<feature type="domain" description="EGF-like" evidence="15">
    <location>
        <begin position="628"/>
        <end position="668"/>
    </location>
</feature>
<feature type="domain" description="EGF-like" evidence="15">
    <location>
        <begin position="752"/>
        <end position="790"/>
    </location>
</feature>
<feature type="domain" description="EGF-like" evidence="15">
    <location>
        <begin position="713"/>
        <end position="751"/>
    </location>
</feature>
<proteinExistence type="predicted"/>
<comment type="caution">
    <text evidence="12">Lacks conserved residue(s) required for the propagation of feature annotation.</text>
</comment>
<dbReference type="InterPro" id="IPR009017">
    <property type="entry name" value="GFP"/>
</dbReference>
<feature type="disulfide bond" evidence="12">
    <location>
        <begin position="680"/>
        <end position="697"/>
    </location>
</feature>
<dbReference type="InterPro" id="IPR009030">
    <property type="entry name" value="Growth_fac_rcpt_cys_sf"/>
</dbReference>
<feature type="disulfide bond" evidence="12">
    <location>
        <begin position="759"/>
        <end position="776"/>
    </location>
</feature>
<feature type="domain" description="EGF-like" evidence="15">
    <location>
        <begin position="963"/>
        <end position="1004"/>
    </location>
</feature>
<feature type="domain" description="Nidogen G2 beta-barrel" evidence="16">
    <location>
        <begin position="325"/>
        <end position="552"/>
    </location>
</feature>
<evidence type="ECO:0000259" key="17">
    <source>
        <dbReference type="PROSITE" id="PS51220"/>
    </source>
</evidence>
<dbReference type="PROSITE" id="PS01186">
    <property type="entry name" value="EGF_2"/>
    <property type="match status" value="10"/>
</dbReference>
<keyword evidence="18" id="KW-1185">Reference proteome</keyword>
<evidence type="ECO:0000256" key="5">
    <source>
        <dbReference type="ARBA" id="ARBA00022729"/>
    </source>
</evidence>
<dbReference type="SMART" id="SM00539">
    <property type="entry name" value="NIDO"/>
    <property type="match status" value="1"/>
</dbReference>
<dbReference type="SUPFAM" id="SSF54511">
    <property type="entry name" value="GFP-like"/>
    <property type="match status" value="1"/>
</dbReference>
<feature type="repeat" description="LDL-receptor class B" evidence="13">
    <location>
        <begin position="1140"/>
        <end position="1184"/>
    </location>
</feature>
<dbReference type="InterPro" id="IPR024731">
    <property type="entry name" value="NELL2-like_EGF"/>
</dbReference>
<dbReference type="SUPFAM" id="SSF57184">
    <property type="entry name" value="Growth factor receptor domain"/>
    <property type="match status" value="2"/>
</dbReference>
<keyword evidence="7" id="KW-0106">Calcium</keyword>
<dbReference type="SUPFAM" id="SSF63825">
    <property type="entry name" value="YWTD domain"/>
    <property type="match status" value="1"/>
</dbReference>
<feature type="domain" description="EGF-like" evidence="15">
    <location>
        <begin position="670"/>
        <end position="711"/>
    </location>
</feature>
<dbReference type="Gene3D" id="2.120.10.30">
    <property type="entry name" value="TolB, C-terminal domain"/>
    <property type="match status" value="1"/>
</dbReference>
<dbReference type="RefSeq" id="XP_005104456.2">
    <property type="nucleotide sequence ID" value="XM_005104399.3"/>
</dbReference>
<dbReference type="Pfam" id="PF12662">
    <property type="entry name" value="cEGF"/>
    <property type="match status" value="1"/>
</dbReference>
<dbReference type="PROSITE" id="PS51220">
    <property type="entry name" value="NIDO"/>
    <property type="match status" value="1"/>
</dbReference>
<dbReference type="Gene3D" id="2.40.155.10">
    <property type="entry name" value="Green fluorescent protein"/>
    <property type="match status" value="1"/>
</dbReference>
<keyword evidence="4 12" id="KW-0245">EGF-like domain</keyword>
<keyword evidence="2" id="KW-0964">Secreted</keyword>
<dbReference type="PROSITE" id="PS51120">
    <property type="entry name" value="LDLRB"/>
    <property type="match status" value="3"/>
</dbReference>
<dbReference type="CDD" id="cd00054">
    <property type="entry name" value="EGF_CA"/>
    <property type="match status" value="1"/>
</dbReference>
<dbReference type="SMART" id="SM00135">
    <property type="entry name" value="LY"/>
    <property type="match status" value="5"/>
</dbReference>
<evidence type="ECO:0000259" key="15">
    <source>
        <dbReference type="PROSITE" id="PS50026"/>
    </source>
</evidence>
<feature type="domain" description="EGF-like" evidence="15">
    <location>
        <begin position="875"/>
        <end position="917"/>
    </location>
</feature>
<reference evidence="19" key="1">
    <citation type="submission" date="2025-08" db="UniProtKB">
        <authorList>
            <consortium name="RefSeq"/>
        </authorList>
    </citation>
    <scope>IDENTIFICATION</scope>
</reference>
<dbReference type="InterPro" id="IPR003886">
    <property type="entry name" value="NIDO_dom"/>
</dbReference>
<dbReference type="InterPro" id="IPR001881">
    <property type="entry name" value="EGF-like_Ca-bd_dom"/>
</dbReference>
<feature type="signal peptide" evidence="14">
    <location>
        <begin position="1"/>
        <end position="25"/>
    </location>
</feature>
<feature type="disulfide bond" evidence="12">
    <location>
        <begin position="720"/>
        <end position="737"/>
    </location>
</feature>
<dbReference type="Pfam" id="PF00008">
    <property type="entry name" value="EGF"/>
    <property type="match status" value="2"/>
</dbReference>
<dbReference type="InterPro" id="IPR018097">
    <property type="entry name" value="EGF_Ca-bd_CS"/>
</dbReference>
<keyword evidence="9" id="KW-0130">Cell adhesion</keyword>
<evidence type="ECO:0000256" key="4">
    <source>
        <dbReference type="ARBA" id="ARBA00022536"/>
    </source>
</evidence>
<dbReference type="GeneID" id="101856280"/>
<keyword evidence="3" id="KW-0272">Extracellular matrix</keyword>
<keyword evidence="5 14" id="KW-0732">Signal</keyword>
<keyword evidence="8" id="KW-0084">Basement membrane</keyword>
<feature type="repeat" description="LDL-receptor class B" evidence="13">
    <location>
        <begin position="1055"/>
        <end position="1096"/>
    </location>
</feature>
<evidence type="ECO:0000256" key="10">
    <source>
        <dbReference type="ARBA" id="ARBA00023157"/>
    </source>
</evidence>
<dbReference type="Gene3D" id="2.10.25.10">
    <property type="entry name" value="Laminin"/>
    <property type="match status" value="11"/>
</dbReference>
<accession>A0ABM0JYC9</accession>